<protein>
    <recommendedName>
        <fullName evidence="1">DUF8073 domain-containing protein</fullName>
    </recommendedName>
</protein>
<dbReference type="AlphaFoldDB" id="A0ABD5YKY3"/>
<sequence length="186" mass="19987">MVTTTMDVSSAFRKLARFLDECEEERVSSVELIKDTPESDGALTAEIEVSISACPSKEAEGRAAISPCAMSVDGDGRLRFEVESSQAIVPTNRDVSVEPTDASFGSDGTITLTLSASVPTGDVVTSKKATRTHRRPTLTTRATNAANPLTPIRTEISHRSEIPSSSLRCTNRVIRSPRCLTNSGWT</sequence>
<dbReference type="EMBL" id="JBHTAX010000001">
    <property type="protein sequence ID" value="MFC7189984.1"/>
    <property type="molecule type" value="Genomic_DNA"/>
</dbReference>
<dbReference type="Proteomes" id="UP001596417">
    <property type="component" value="Unassembled WGS sequence"/>
</dbReference>
<reference evidence="2 3" key="1">
    <citation type="journal article" date="2019" name="Int. J. Syst. Evol. Microbiol.">
        <title>The Global Catalogue of Microorganisms (GCM) 10K type strain sequencing project: providing services to taxonomists for standard genome sequencing and annotation.</title>
        <authorList>
            <consortium name="The Broad Institute Genomics Platform"/>
            <consortium name="The Broad Institute Genome Sequencing Center for Infectious Disease"/>
            <person name="Wu L."/>
            <person name="Ma J."/>
        </authorList>
    </citation>
    <scope>NUCLEOTIDE SEQUENCE [LARGE SCALE GENOMIC DNA]</scope>
    <source>
        <strain evidence="2 3">RDMS1</strain>
    </source>
</reference>
<comment type="caution">
    <text evidence="2">The sequence shown here is derived from an EMBL/GenBank/DDBJ whole genome shotgun (WGS) entry which is preliminary data.</text>
</comment>
<accession>A0ABD5YKY3</accession>
<name>A0ABD5YKY3_9EURY</name>
<proteinExistence type="predicted"/>
<keyword evidence="3" id="KW-1185">Reference proteome</keyword>
<organism evidence="2 3">
    <name type="scientific">Halocatena marina</name>
    <dbReference type="NCBI Taxonomy" id="2934937"/>
    <lineage>
        <taxon>Archaea</taxon>
        <taxon>Methanobacteriati</taxon>
        <taxon>Methanobacteriota</taxon>
        <taxon>Stenosarchaea group</taxon>
        <taxon>Halobacteria</taxon>
        <taxon>Halobacteriales</taxon>
        <taxon>Natronomonadaceae</taxon>
        <taxon>Halocatena</taxon>
    </lineage>
</organism>
<evidence type="ECO:0000313" key="3">
    <source>
        <dbReference type="Proteomes" id="UP001596417"/>
    </source>
</evidence>
<feature type="domain" description="DUF8073" evidence="1">
    <location>
        <begin position="9"/>
        <end position="118"/>
    </location>
</feature>
<evidence type="ECO:0000259" key="1">
    <source>
        <dbReference type="Pfam" id="PF26272"/>
    </source>
</evidence>
<gene>
    <name evidence="2" type="ORF">ACFQL7_09025</name>
</gene>
<dbReference type="Pfam" id="PF26272">
    <property type="entry name" value="DUF8073_N"/>
    <property type="match status" value="1"/>
</dbReference>
<evidence type="ECO:0000313" key="2">
    <source>
        <dbReference type="EMBL" id="MFC7189984.1"/>
    </source>
</evidence>
<dbReference type="InterPro" id="IPR058811">
    <property type="entry name" value="DUF8073_N"/>
</dbReference>
<dbReference type="RefSeq" id="WP_390205357.1">
    <property type="nucleotide sequence ID" value="NZ_JBHSZC010000001.1"/>
</dbReference>